<dbReference type="AlphaFoldDB" id="A0A445MKP4"/>
<dbReference type="Proteomes" id="UP000290560">
    <property type="component" value="Unassembled WGS sequence"/>
</dbReference>
<proteinExistence type="predicted"/>
<sequence>MKSKHTVLGATARCRSNIGAAAGADDIARRFPPGAPGASDQTLEHPLPCQHLRFKQEIRAETDGKQRAFPRM</sequence>
<organism evidence="1">
    <name type="scientific">Ensete ventricosum</name>
    <name type="common">Abyssinian banana</name>
    <name type="synonym">Musa ensete</name>
    <dbReference type="NCBI Taxonomy" id="4639"/>
    <lineage>
        <taxon>Eukaryota</taxon>
        <taxon>Viridiplantae</taxon>
        <taxon>Streptophyta</taxon>
        <taxon>Embryophyta</taxon>
        <taxon>Tracheophyta</taxon>
        <taxon>Spermatophyta</taxon>
        <taxon>Magnoliopsida</taxon>
        <taxon>Liliopsida</taxon>
        <taxon>Zingiberales</taxon>
        <taxon>Musaceae</taxon>
        <taxon>Ensete</taxon>
    </lineage>
</organism>
<reference evidence="1" key="1">
    <citation type="journal article" date="2018" name="Data Brief">
        <title>Genome sequence data from 17 accessions of Ensete ventricosum, a staple food crop for millions in Ethiopia.</title>
        <authorList>
            <person name="Yemataw Z."/>
            <person name="Muzemil S."/>
            <person name="Ambachew D."/>
            <person name="Tripathi L."/>
            <person name="Tesfaye K."/>
            <person name="Chala A."/>
            <person name="Farbos A."/>
            <person name="O'Neill P."/>
            <person name="Moore K."/>
            <person name="Grant M."/>
            <person name="Studholme D.J."/>
        </authorList>
    </citation>
    <scope>NUCLEOTIDE SEQUENCE [LARGE SCALE GENOMIC DNA]</scope>
    <source>
        <tissue evidence="1">Leaf</tissue>
    </source>
</reference>
<dbReference type="EMBL" id="KV876397">
    <property type="protein sequence ID" value="RZR74796.1"/>
    <property type="molecule type" value="Genomic_DNA"/>
</dbReference>
<name>A0A445MKP4_ENSVE</name>
<protein>
    <submittedName>
        <fullName evidence="1">Uncharacterized protein</fullName>
    </submittedName>
</protein>
<accession>A0A445MKP4</accession>
<gene>
    <name evidence="1" type="ORF">BHM03_00043668</name>
</gene>
<evidence type="ECO:0000313" key="1">
    <source>
        <dbReference type="EMBL" id="RZR74796.1"/>
    </source>
</evidence>